<evidence type="ECO:0000256" key="4">
    <source>
        <dbReference type="ARBA" id="ARBA00022475"/>
    </source>
</evidence>
<keyword evidence="12" id="KW-0812">Transmembrane</keyword>
<dbReference type="PANTHER" id="PTHR34220:SF7">
    <property type="entry name" value="SENSOR HISTIDINE KINASE YPDA"/>
    <property type="match status" value="1"/>
</dbReference>
<keyword evidence="9" id="KW-0067">ATP-binding</keyword>
<dbReference type="SUPFAM" id="SSF158472">
    <property type="entry name" value="HAMP domain-like"/>
    <property type="match status" value="1"/>
</dbReference>
<dbReference type="SMART" id="SM00304">
    <property type="entry name" value="HAMP"/>
    <property type="match status" value="1"/>
</dbReference>
<dbReference type="SUPFAM" id="SSF55874">
    <property type="entry name" value="ATPase domain of HSP90 chaperone/DNA topoisomerase II/histidine kinase"/>
    <property type="match status" value="1"/>
</dbReference>
<keyword evidence="16" id="KW-1185">Reference proteome</keyword>
<gene>
    <name evidence="15" type="ORF">A9C19_00980</name>
</gene>
<dbReference type="InterPro" id="IPR050640">
    <property type="entry name" value="Bact_2-comp_sensor_kinase"/>
</dbReference>
<dbReference type="Proteomes" id="UP000181936">
    <property type="component" value="Chromosome"/>
</dbReference>
<evidence type="ECO:0000256" key="3">
    <source>
        <dbReference type="ARBA" id="ARBA00012438"/>
    </source>
</evidence>
<dbReference type="GO" id="GO:0005886">
    <property type="term" value="C:plasma membrane"/>
    <property type="evidence" value="ECO:0007669"/>
    <property type="project" value="UniProtKB-SubCell"/>
</dbReference>
<accession>A0A1L3MMB0</accession>
<dbReference type="OrthoDB" id="9776552at2"/>
<evidence type="ECO:0000256" key="9">
    <source>
        <dbReference type="ARBA" id="ARBA00022840"/>
    </source>
</evidence>
<dbReference type="STRING" id="1547283.A9C19_00980"/>
<dbReference type="Pfam" id="PF00672">
    <property type="entry name" value="HAMP"/>
    <property type="match status" value="1"/>
</dbReference>
<dbReference type="EMBL" id="CP016020">
    <property type="protein sequence ID" value="APH03442.1"/>
    <property type="molecule type" value="Genomic_DNA"/>
</dbReference>
<proteinExistence type="predicted"/>
<sequence>MNKIRTKVLLYFLAFVLLFNLVSYSIYYSSSQIVSEYHSSFERFLLFNEITQQSTQVYEKINAYVVEKDAMFIEEYTDIKKRLQENNQKLTAEAVTGINKQELEKYQRMIRNLLFESDVTIAAVQLHNVDQYTSHAKEVRNISSYILESTLQLLNLELADYHMFYQEMTDRQHSFKWFTINLFTSTLMFGLLAAVWFSRGLTNPLMKLSKAAKEVSEGKFDGPPISLKTNDEVKILSDSFEDMRNNIKKLILEIKEKSELDKLLKELELKHLQNQINPHFLFNTLNTISRMAYLEDATVTSRLIQSVSTLLRSSLGDINKTVSLREETKVVKEYFHIQKTRFAERIQFQTDIDESCLDVQIPTLTLQPLVENAFIHGVEEREEGGTIGLKIYRDPQKDQIIVEVSDNGKGMNDSTRQQILSKQEIDLQEEHSGHSTGIGLRNVIKRLELVYKERVLDIESEENRGTTIKIKLPIKKEVIA</sequence>
<evidence type="ECO:0000256" key="10">
    <source>
        <dbReference type="ARBA" id="ARBA00023012"/>
    </source>
</evidence>
<feature type="transmembrane region" description="Helical" evidence="12">
    <location>
        <begin position="177"/>
        <end position="197"/>
    </location>
</feature>
<dbReference type="KEGG" id="bwh:A9C19_00980"/>
<dbReference type="InterPro" id="IPR003660">
    <property type="entry name" value="HAMP_dom"/>
</dbReference>
<feature type="domain" description="HAMP" evidence="14">
    <location>
        <begin position="199"/>
        <end position="252"/>
    </location>
</feature>
<comment type="catalytic activity">
    <reaction evidence="1">
        <text>ATP + protein L-histidine = ADP + protein N-phospho-L-histidine.</text>
        <dbReference type="EC" id="2.7.13.3"/>
    </reaction>
</comment>
<evidence type="ECO:0000256" key="11">
    <source>
        <dbReference type="ARBA" id="ARBA00023136"/>
    </source>
</evidence>
<evidence type="ECO:0000259" key="13">
    <source>
        <dbReference type="PROSITE" id="PS50109"/>
    </source>
</evidence>
<evidence type="ECO:0000256" key="6">
    <source>
        <dbReference type="ARBA" id="ARBA00022679"/>
    </source>
</evidence>
<evidence type="ECO:0000313" key="15">
    <source>
        <dbReference type="EMBL" id="APH03442.1"/>
    </source>
</evidence>
<feature type="domain" description="Histidine kinase" evidence="13">
    <location>
        <begin position="276"/>
        <end position="476"/>
    </location>
</feature>
<dbReference type="Gene3D" id="6.10.340.10">
    <property type="match status" value="1"/>
</dbReference>
<keyword evidence="5" id="KW-0597">Phosphoprotein</keyword>
<keyword evidence="11 12" id="KW-0472">Membrane</keyword>
<dbReference type="InterPro" id="IPR010559">
    <property type="entry name" value="Sig_transdc_His_kin_internal"/>
</dbReference>
<evidence type="ECO:0000256" key="12">
    <source>
        <dbReference type="SAM" id="Phobius"/>
    </source>
</evidence>
<keyword evidence="8" id="KW-0418">Kinase</keyword>
<keyword evidence="12" id="KW-1133">Transmembrane helix</keyword>
<evidence type="ECO:0000313" key="16">
    <source>
        <dbReference type="Proteomes" id="UP000181936"/>
    </source>
</evidence>
<dbReference type="AlphaFoldDB" id="A0A1L3MMB0"/>
<keyword evidence="4" id="KW-1003">Cell membrane</keyword>
<evidence type="ECO:0000259" key="14">
    <source>
        <dbReference type="PROSITE" id="PS50885"/>
    </source>
</evidence>
<keyword evidence="10" id="KW-0902">Two-component regulatory system</keyword>
<comment type="subcellular location">
    <subcellularLocation>
        <location evidence="2">Cell membrane</location>
        <topology evidence="2">Multi-pass membrane protein</topology>
    </subcellularLocation>
</comment>
<dbReference type="Pfam" id="PF06580">
    <property type="entry name" value="His_kinase"/>
    <property type="match status" value="1"/>
</dbReference>
<dbReference type="Pfam" id="PF02518">
    <property type="entry name" value="HATPase_c"/>
    <property type="match status" value="1"/>
</dbReference>
<protein>
    <recommendedName>
        <fullName evidence="3">histidine kinase</fullName>
        <ecNumber evidence="3">2.7.13.3</ecNumber>
    </recommendedName>
</protein>
<dbReference type="PROSITE" id="PS50885">
    <property type="entry name" value="HAMP"/>
    <property type="match status" value="1"/>
</dbReference>
<evidence type="ECO:0000256" key="7">
    <source>
        <dbReference type="ARBA" id="ARBA00022741"/>
    </source>
</evidence>
<dbReference type="Gene3D" id="3.30.565.10">
    <property type="entry name" value="Histidine kinase-like ATPase, C-terminal domain"/>
    <property type="match status" value="1"/>
</dbReference>
<dbReference type="EC" id="2.7.13.3" evidence="3"/>
<evidence type="ECO:0000256" key="5">
    <source>
        <dbReference type="ARBA" id="ARBA00022553"/>
    </source>
</evidence>
<organism evidence="15 16">
    <name type="scientific">Bacillus weihaiensis</name>
    <dbReference type="NCBI Taxonomy" id="1547283"/>
    <lineage>
        <taxon>Bacteria</taxon>
        <taxon>Bacillati</taxon>
        <taxon>Bacillota</taxon>
        <taxon>Bacilli</taxon>
        <taxon>Bacillales</taxon>
        <taxon>Bacillaceae</taxon>
        <taxon>Bacillus</taxon>
    </lineage>
</organism>
<evidence type="ECO:0000256" key="8">
    <source>
        <dbReference type="ARBA" id="ARBA00022777"/>
    </source>
</evidence>
<keyword evidence="6" id="KW-0808">Transferase</keyword>
<dbReference type="GO" id="GO:0005524">
    <property type="term" value="F:ATP binding"/>
    <property type="evidence" value="ECO:0007669"/>
    <property type="project" value="UniProtKB-KW"/>
</dbReference>
<dbReference type="SMART" id="SM00387">
    <property type="entry name" value="HATPase_c"/>
    <property type="match status" value="1"/>
</dbReference>
<reference evidence="15 16" key="1">
    <citation type="journal article" date="2016" name="Sci. Rep.">
        <title>Complete genome sequence and transcriptomic analysis of a novel marine strain Bacillus weihaiensis reveals the mechanism of brown algae degradation.</title>
        <authorList>
            <person name="Zhu Y."/>
            <person name="Chen P."/>
            <person name="Bao Y."/>
            <person name="Men Y."/>
            <person name="Zeng Y."/>
            <person name="Yang J."/>
            <person name="Sun J."/>
            <person name="Sun Y."/>
        </authorList>
    </citation>
    <scope>NUCLEOTIDE SEQUENCE [LARGE SCALE GENOMIC DNA]</scope>
    <source>
        <strain evidence="15 16">Alg07</strain>
    </source>
</reference>
<keyword evidence="7" id="KW-0547">Nucleotide-binding</keyword>
<dbReference type="InterPro" id="IPR036890">
    <property type="entry name" value="HATPase_C_sf"/>
</dbReference>
<evidence type="ECO:0000256" key="1">
    <source>
        <dbReference type="ARBA" id="ARBA00000085"/>
    </source>
</evidence>
<dbReference type="RefSeq" id="WP_072578228.1">
    <property type="nucleotide sequence ID" value="NZ_CP016020.1"/>
</dbReference>
<name>A0A1L3MMB0_9BACI</name>
<dbReference type="PANTHER" id="PTHR34220">
    <property type="entry name" value="SENSOR HISTIDINE KINASE YPDA"/>
    <property type="match status" value="1"/>
</dbReference>
<evidence type="ECO:0000256" key="2">
    <source>
        <dbReference type="ARBA" id="ARBA00004651"/>
    </source>
</evidence>
<dbReference type="GO" id="GO:0000155">
    <property type="term" value="F:phosphorelay sensor kinase activity"/>
    <property type="evidence" value="ECO:0007669"/>
    <property type="project" value="InterPro"/>
</dbReference>
<dbReference type="PROSITE" id="PS50109">
    <property type="entry name" value="HIS_KIN"/>
    <property type="match status" value="1"/>
</dbReference>
<dbReference type="CDD" id="cd06225">
    <property type="entry name" value="HAMP"/>
    <property type="match status" value="1"/>
</dbReference>
<dbReference type="InterPro" id="IPR005467">
    <property type="entry name" value="His_kinase_dom"/>
</dbReference>
<dbReference type="InterPro" id="IPR003594">
    <property type="entry name" value="HATPase_dom"/>
</dbReference>